<dbReference type="InterPro" id="IPR039741">
    <property type="entry name" value="UDP-sugar_pyrophosphorylase"/>
</dbReference>
<dbReference type="InterPro" id="IPR002618">
    <property type="entry name" value="UDPGP_fam"/>
</dbReference>
<dbReference type="GO" id="GO:0003977">
    <property type="term" value="F:UDP-N-acetylglucosamine diphosphorylase activity"/>
    <property type="evidence" value="ECO:0007669"/>
    <property type="project" value="UniProtKB-EC"/>
</dbReference>
<dbReference type="KEGG" id="tet:TTHERM_01179880"/>
<proteinExistence type="inferred from homology"/>
<dbReference type="PANTHER" id="PTHR11952:SF2">
    <property type="entry name" value="LD24639P"/>
    <property type="match status" value="1"/>
</dbReference>
<comment type="similarity">
    <text evidence="2">Belongs to the UDPGP type 1 family.</text>
</comment>
<dbReference type="EC" id="2.7.7.23" evidence="3"/>
<dbReference type="Proteomes" id="UP000009168">
    <property type="component" value="Unassembled WGS sequence"/>
</dbReference>
<sequence>MGQNICGAMNGQNQQQISNMQEISELDFNRNSTYKKLEQYSYTVCKEKDISPVFNIMIQRLLSMGQYDLFNHISKLSTQEQKNEYLRYLDSISHEMEVVDSLYHHFIKQSNQLAEEINDDLDIDVIKHVDNVLNIEDIPYGDYERLYSTGLKLIRQKQVALVIMAGGRNLRYDKDLVKSSTDIGLPSSQCIMELIGRKLWTLKEIAFANSANQQSSSFQIYIVVNYQNSSLIKNIWQKSNYFGFNEYDVTFIFQNSYPITDMQGKLILKNDTQCHLFPCGTGDVVLQLIHNRHLNKLVEKGYRYIHFIGVENLLVKPLDPLFIGIASENRKAINQKIVQVDRNESEFYRIANINGRASLLEFDSIKKLLKQKMVNNKSQIPKDIDDAPAFLFNTLISINFLVEFSHRVDLKQAFESKFRVMKRCLQLTQETPQENLVQQQNGENNILIFEKQIGDIIELTDDINFVMVHEAEEFAPIIFNKGVYSPQDAIQKLSNLHKRWLKFEINETRESDIIEVCPQISYAGEGLDICAEYLRHNWQNQQFPLYINFKKAIQFETTQNNENHHAVNNSHFNHSIQFQNEDKKYDNPSLYHSIDGHAMNGADQSFTQRKEIDLIYKSYNNLGSGNSNMQIPISQKNIQNQIILEEPYKINGNPMIRSSNNANQNLNNHNGKHRKFSLNDNKYLDQNNGFQDNKVVKPTNQIKI</sequence>
<keyword evidence="5 7" id="KW-0548">Nucleotidyltransferase</keyword>
<keyword evidence="4" id="KW-0808">Transferase</keyword>
<comment type="pathway">
    <text evidence="1">Nucleotide-sugar biosynthesis; UDP-N-acetyl-alpha-D-glucosamine biosynthesis; UDP-N-acetyl-alpha-D-glucosamine from N-acetyl-alpha-D-glucosamine 1-phosphate: step 1/1.</text>
</comment>
<name>Q22AN7_TETTS</name>
<dbReference type="GO" id="GO:0006048">
    <property type="term" value="P:UDP-N-acetylglucosamine biosynthetic process"/>
    <property type="evidence" value="ECO:0007669"/>
    <property type="project" value="TreeGrafter"/>
</dbReference>
<dbReference type="STRING" id="312017.Q22AN7"/>
<accession>Q22AN7</accession>
<evidence type="ECO:0000256" key="1">
    <source>
        <dbReference type="ARBA" id="ARBA00005208"/>
    </source>
</evidence>
<dbReference type="AlphaFoldDB" id="Q22AN7"/>
<dbReference type="InterPro" id="IPR029044">
    <property type="entry name" value="Nucleotide-diphossugar_trans"/>
</dbReference>
<dbReference type="Gene3D" id="3.90.550.10">
    <property type="entry name" value="Spore Coat Polysaccharide Biosynthesis Protein SpsA, Chain A"/>
    <property type="match status" value="1"/>
</dbReference>
<evidence type="ECO:0000313" key="7">
    <source>
        <dbReference type="EMBL" id="EAR82357.2"/>
    </source>
</evidence>
<dbReference type="EMBL" id="GG662520">
    <property type="protein sequence ID" value="EAR82357.2"/>
    <property type="molecule type" value="Genomic_DNA"/>
</dbReference>
<dbReference type="Pfam" id="PF01704">
    <property type="entry name" value="UDPGP"/>
    <property type="match status" value="1"/>
</dbReference>
<dbReference type="GeneID" id="7846416"/>
<reference evidence="8" key="1">
    <citation type="journal article" date="2006" name="PLoS Biol.">
        <title>Macronuclear genome sequence of the ciliate Tetrahymena thermophila, a model eukaryote.</title>
        <authorList>
            <person name="Eisen J.A."/>
            <person name="Coyne R.S."/>
            <person name="Wu M."/>
            <person name="Wu D."/>
            <person name="Thiagarajan M."/>
            <person name="Wortman J.R."/>
            <person name="Badger J.H."/>
            <person name="Ren Q."/>
            <person name="Amedeo P."/>
            <person name="Jones K.M."/>
            <person name="Tallon L.J."/>
            <person name="Delcher A.L."/>
            <person name="Salzberg S.L."/>
            <person name="Silva J.C."/>
            <person name="Haas B.J."/>
            <person name="Majoros W.H."/>
            <person name="Farzad M."/>
            <person name="Carlton J.M."/>
            <person name="Smith R.K. Jr."/>
            <person name="Garg J."/>
            <person name="Pearlman R.E."/>
            <person name="Karrer K.M."/>
            <person name="Sun L."/>
            <person name="Manning G."/>
            <person name="Elde N.C."/>
            <person name="Turkewitz A.P."/>
            <person name="Asai D.J."/>
            <person name="Wilkes D.E."/>
            <person name="Wang Y."/>
            <person name="Cai H."/>
            <person name="Collins K."/>
            <person name="Stewart B.A."/>
            <person name="Lee S.R."/>
            <person name="Wilamowska K."/>
            <person name="Weinberg Z."/>
            <person name="Ruzzo W.L."/>
            <person name="Wloga D."/>
            <person name="Gaertig J."/>
            <person name="Frankel J."/>
            <person name="Tsao C.-C."/>
            <person name="Gorovsky M.A."/>
            <person name="Keeling P.J."/>
            <person name="Waller R.F."/>
            <person name="Patron N.J."/>
            <person name="Cherry J.M."/>
            <person name="Stover N.A."/>
            <person name="Krieger C.J."/>
            <person name="del Toro C."/>
            <person name="Ryder H.F."/>
            <person name="Williamson S.C."/>
            <person name="Barbeau R.A."/>
            <person name="Hamilton E.P."/>
            <person name="Orias E."/>
        </authorList>
    </citation>
    <scope>NUCLEOTIDE SEQUENCE [LARGE SCALE GENOMIC DNA]</scope>
    <source>
        <strain evidence="8">SB210</strain>
    </source>
</reference>
<dbReference type="eggNOG" id="KOG2388">
    <property type="taxonomic scope" value="Eukaryota"/>
</dbReference>
<evidence type="ECO:0000313" key="8">
    <source>
        <dbReference type="Proteomes" id="UP000009168"/>
    </source>
</evidence>
<evidence type="ECO:0000256" key="3">
    <source>
        <dbReference type="ARBA" id="ARBA00012457"/>
    </source>
</evidence>
<gene>
    <name evidence="7" type="ORF">TTHERM_01179880</name>
</gene>
<dbReference type="HOGENOM" id="CLU_404675_0_0_1"/>
<keyword evidence="8" id="KW-1185">Reference proteome</keyword>
<organism evidence="7 8">
    <name type="scientific">Tetrahymena thermophila (strain SB210)</name>
    <dbReference type="NCBI Taxonomy" id="312017"/>
    <lineage>
        <taxon>Eukaryota</taxon>
        <taxon>Sar</taxon>
        <taxon>Alveolata</taxon>
        <taxon>Ciliophora</taxon>
        <taxon>Intramacronucleata</taxon>
        <taxon>Oligohymenophorea</taxon>
        <taxon>Hymenostomatida</taxon>
        <taxon>Tetrahymenina</taxon>
        <taxon>Tetrahymenidae</taxon>
        <taxon>Tetrahymena</taxon>
    </lineage>
</organism>
<protein>
    <recommendedName>
        <fullName evidence="3">UDP-N-acetylglucosamine diphosphorylase</fullName>
        <ecNumber evidence="3">2.7.7.23</ecNumber>
    </recommendedName>
</protein>
<dbReference type="RefSeq" id="XP_001030020.2">
    <property type="nucleotide sequence ID" value="XM_001030020.2"/>
</dbReference>
<evidence type="ECO:0000256" key="2">
    <source>
        <dbReference type="ARBA" id="ARBA00010401"/>
    </source>
</evidence>
<dbReference type="OrthoDB" id="532420at2759"/>
<evidence type="ECO:0000256" key="5">
    <source>
        <dbReference type="ARBA" id="ARBA00022695"/>
    </source>
</evidence>
<evidence type="ECO:0000256" key="4">
    <source>
        <dbReference type="ARBA" id="ARBA00022679"/>
    </source>
</evidence>
<comment type="catalytic activity">
    <reaction evidence="6">
        <text>N-acetyl-alpha-D-glucosamine 1-phosphate + UTP + H(+) = UDP-N-acetyl-alpha-D-glucosamine + diphosphate</text>
        <dbReference type="Rhea" id="RHEA:13509"/>
        <dbReference type="ChEBI" id="CHEBI:15378"/>
        <dbReference type="ChEBI" id="CHEBI:33019"/>
        <dbReference type="ChEBI" id="CHEBI:46398"/>
        <dbReference type="ChEBI" id="CHEBI:57705"/>
        <dbReference type="ChEBI" id="CHEBI:57776"/>
        <dbReference type="EC" id="2.7.7.23"/>
    </reaction>
</comment>
<dbReference type="SUPFAM" id="SSF53448">
    <property type="entry name" value="Nucleotide-diphospho-sugar transferases"/>
    <property type="match status" value="1"/>
</dbReference>
<dbReference type="InParanoid" id="Q22AN7"/>
<dbReference type="PANTHER" id="PTHR11952">
    <property type="entry name" value="UDP- GLUCOSE PYROPHOSPHORYLASE"/>
    <property type="match status" value="1"/>
</dbReference>
<evidence type="ECO:0000256" key="6">
    <source>
        <dbReference type="ARBA" id="ARBA00048493"/>
    </source>
</evidence>